<dbReference type="RefSeq" id="WP_285231890.1">
    <property type="nucleotide sequence ID" value="NZ_CP116346.1"/>
</dbReference>
<dbReference type="PANTHER" id="PTHR30329">
    <property type="entry name" value="STATOR ELEMENT OF FLAGELLAR MOTOR COMPLEX"/>
    <property type="match status" value="1"/>
</dbReference>
<dbReference type="InterPro" id="IPR006664">
    <property type="entry name" value="OMP_bac"/>
</dbReference>
<reference evidence="5" key="1">
    <citation type="submission" date="2023-01" db="EMBL/GenBank/DDBJ databases">
        <title>Whole genome sequence of Paucibacter sp. S2-9 isolated from pond sediment.</title>
        <authorList>
            <person name="Jung J.Y."/>
        </authorList>
    </citation>
    <scope>NUCLEOTIDE SEQUENCE</scope>
    <source>
        <strain evidence="5">S2-9</strain>
    </source>
</reference>
<feature type="domain" description="OmpA-like" evidence="4">
    <location>
        <begin position="54"/>
        <end position="169"/>
    </location>
</feature>
<dbReference type="InterPro" id="IPR006665">
    <property type="entry name" value="OmpA-like"/>
</dbReference>
<evidence type="ECO:0000256" key="3">
    <source>
        <dbReference type="PROSITE-ProRule" id="PRU00473"/>
    </source>
</evidence>
<dbReference type="KEGG" id="pais:PFX98_18090"/>
<dbReference type="Pfam" id="PF00691">
    <property type="entry name" value="OmpA"/>
    <property type="match status" value="1"/>
</dbReference>
<accession>A0AA95NB18</accession>
<keyword evidence="6" id="KW-1185">Reference proteome</keyword>
<dbReference type="InterPro" id="IPR036737">
    <property type="entry name" value="OmpA-like_sf"/>
</dbReference>
<comment type="subcellular location">
    <subcellularLocation>
        <location evidence="1">Cell outer membrane</location>
    </subcellularLocation>
</comment>
<dbReference type="Gene3D" id="3.30.1330.60">
    <property type="entry name" value="OmpA-like domain"/>
    <property type="match status" value="1"/>
</dbReference>
<keyword evidence="2 3" id="KW-0472">Membrane</keyword>
<dbReference type="Proteomes" id="UP001177769">
    <property type="component" value="Chromosome"/>
</dbReference>
<organism evidence="5 6">
    <name type="scientific">Paucibacter sediminis</name>
    <dbReference type="NCBI Taxonomy" id="3019553"/>
    <lineage>
        <taxon>Bacteria</taxon>
        <taxon>Pseudomonadati</taxon>
        <taxon>Pseudomonadota</taxon>
        <taxon>Betaproteobacteria</taxon>
        <taxon>Burkholderiales</taxon>
        <taxon>Sphaerotilaceae</taxon>
        <taxon>Roseateles</taxon>
    </lineage>
</organism>
<dbReference type="AlphaFoldDB" id="A0AA95NB18"/>
<dbReference type="PRINTS" id="PR01021">
    <property type="entry name" value="OMPADOMAIN"/>
</dbReference>
<protein>
    <submittedName>
        <fullName evidence="5">OmpA family protein</fullName>
    </submittedName>
</protein>
<evidence type="ECO:0000259" key="4">
    <source>
        <dbReference type="PROSITE" id="PS51123"/>
    </source>
</evidence>
<dbReference type="PROSITE" id="PS51123">
    <property type="entry name" value="OMPA_2"/>
    <property type="match status" value="1"/>
</dbReference>
<gene>
    <name evidence="5" type="ORF">PFX98_18090</name>
</gene>
<name>A0AA95NB18_9BURK</name>
<dbReference type="EMBL" id="CP116346">
    <property type="protein sequence ID" value="WIT10810.1"/>
    <property type="molecule type" value="Genomic_DNA"/>
</dbReference>
<dbReference type="PROSITE" id="PS51257">
    <property type="entry name" value="PROKAR_LIPOPROTEIN"/>
    <property type="match status" value="1"/>
</dbReference>
<dbReference type="InterPro" id="IPR050330">
    <property type="entry name" value="Bact_OuterMem_StrucFunc"/>
</dbReference>
<dbReference type="CDD" id="cd07185">
    <property type="entry name" value="OmpA_C-like"/>
    <property type="match status" value="1"/>
</dbReference>
<proteinExistence type="predicted"/>
<evidence type="ECO:0000256" key="2">
    <source>
        <dbReference type="ARBA" id="ARBA00023136"/>
    </source>
</evidence>
<dbReference type="SUPFAM" id="SSF103088">
    <property type="entry name" value="OmpA-like"/>
    <property type="match status" value="1"/>
</dbReference>
<dbReference type="PANTHER" id="PTHR30329:SF17">
    <property type="entry name" value="LIPOPROTEIN YFIB-RELATED"/>
    <property type="match status" value="1"/>
</dbReference>
<dbReference type="PRINTS" id="PR01023">
    <property type="entry name" value="NAFLGMOTY"/>
</dbReference>
<sequence>MRFASQSLAALVLISAALLGGCQHGENPGGSNAFVVTPSQRQVLSALGFVEAAEGWELNLGTGLLFDFDSDQLSGAQLQRLRQIAQGLAGVGIDGLRVEGHSDNVGNEEYNLRLSERRAEAVGRALAAAGMAPARLRVRGFGALKPIADNASEAGRTQNRRVTLIAPSA</sequence>
<dbReference type="GO" id="GO:0009279">
    <property type="term" value="C:cell outer membrane"/>
    <property type="evidence" value="ECO:0007669"/>
    <property type="project" value="UniProtKB-SubCell"/>
</dbReference>
<evidence type="ECO:0000313" key="5">
    <source>
        <dbReference type="EMBL" id="WIT10810.1"/>
    </source>
</evidence>
<evidence type="ECO:0000256" key="1">
    <source>
        <dbReference type="ARBA" id="ARBA00004442"/>
    </source>
</evidence>
<evidence type="ECO:0000313" key="6">
    <source>
        <dbReference type="Proteomes" id="UP001177769"/>
    </source>
</evidence>